<accession>A0ABR8KHR8</accession>
<name>A0ABR8KHR8_9NOSO</name>
<evidence type="ECO:0000313" key="3">
    <source>
        <dbReference type="Proteomes" id="UP000637383"/>
    </source>
</evidence>
<sequence length="53" mass="5904">MGRWGGRERRSRGAGGQGRWEEKTLNSSLLTPHSSLPDAQIIKDAADRPLYHS</sequence>
<dbReference type="EMBL" id="JACJTU010000069">
    <property type="protein sequence ID" value="MBD2739101.1"/>
    <property type="molecule type" value="Genomic_DNA"/>
</dbReference>
<evidence type="ECO:0000256" key="1">
    <source>
        <dbReference type="SAM" id="MobiDB-lite"/>
    </source>
</evidence>
<evidence type="ECO:0000313" key="2">
    <source>
        <dbReference type="EMBL" id="MBD2739101.1"/>
    </source>
</evidence>
<comment type="caution">
    <text evidence="2">The sequence shown here is derived from an EMBL/GenBank/DDBJ whole genome shotgun (WGS) entry which is preliminary data.</text>
</comment>
<feature type="compositionally biased region" description="Polar residues" evidence="1">
    <location>
        <begin position="25"/>
        <end position="34"/>
    </location>
</feature>
<proteinExistence type="predicted"/>
<organism evidence="2 3">
    <name type="scientific">Nostoc paludosum FACHB-159</name>
    <dbReference type="NCBI Taxonomy" id="2692908"/>
    <lineage>
        <taxon>Bacteria</taxon>
        <taxon>Bacillati</taxon>
        <taxon>Cyanobacteriota</taxon>
        <taxon>Cyanophyceae</taxon>
        <taxon>Nostocales</taxon>
        <taxon>Nostocaceae</taxon>
        <taxon>Nostoc</taxon>
    </lineage>
</organism>
<reference evidence="2 3" key="1">
    <citation type="journal article" date="2020" name="ISME J.">
        <title>Comparative genomics reveals insights into cyanobacterial evolution and habitat adaptation.</title>
        <authorList>
            <person name="Chen M.Y."/>
            <person name="Teng W.K."/>
            <person name="Zhao L."/>
            <person name="Hu C.X."/>
            <person name="Zhou Y.K."/>
            <person name="Han B.P."/>
            <person name="Song L.R."/>
            <person name="Shu W.S."/>
        </authorList>
    </citation>
    <scope>NUCLEOTIDE SEQUENCE [LARGE SCALE GENOMIC DNA]</scope>
    <source>
        <strain evidence="2 3">FACHB-159</strain>
    </source>
</reference>
<feature type="compositionally biased region" description="Basic and acidic residues" evidence="1">
    <location>
        <begin position="44"/>
        <end position="53"/>
    </location>
</feature>
<keyword evidence="3" id="KW-1185">Reference proteome</keyword>
<protein>
    <submittedName>
        <fullName evidence="2">Uncharacterized protein</fullName>
    </submittedName>
</protein>
<gene>
    <name evidence="2" type="ORF">H6H03_35430</name>
</gene>
<feature type="region of interest" description="Disordered" evidence="1">
    <location>
        <begin position="1"/>
        <end position="53"/>
    </location>
</feature>
<dbReference type="Proteomes" id="UP000637383">
    <property type="component" value="Unassembled WGS sequence"/>
</dbReference>